<dbReference type="InterPro" id="IPR025961">
    <property type="entry name" value="Metal_resist"/>
</dbReference>
<dbReference type="AlphaFoldDB" id="A0A2T7GC10"/>
<reference evidence="2 3" key="1">
    <citation type="submission" date="2018-04" db="EMBL/GenBank/DDBJ databases">
        <title>Pelagivirga bohaiensis gen. nov., sp. nov., a bacterium isolated from the Bohai Sea.</title>
        <authorList>
            <person name="Ji X."/>
        </authorList>
    </citation>
    <scope>NUCLEOTIDE SEQUENCE [LARGE SCALE GENOMIC DNA]</scope>
    <source>
        <strain evidence="2 3">BH-SD19</strain>
    </source>
</reference>
<proteinExistence type="predicted"/>
<comment type="caution">
    <text evidence="2">The sequence shown here is derived from an EMBL/GenBank/DDBJ whole genome shotgun (WGS) entry which is preliminary data.</text>
</comment>
<keyword evidence="3" id="KW-1185">Reference proteome</keyword>
<name>A0A2T7GC10_9RHOB</name>
<keyword evidence="1" id="KW-0472">Membrane</keyword>
<dbReference type="Pfam" id="PF13801">
    <property type="entry name" value="Metal_resist"/>
    <property type="match status" value="1"/>
</dbReference>
<evidence type="ECO:0008006" key="4">
    <source>
        <dbReference type="Google" id="ProtNLM"/>
    </source>
</evidence>
<evidence type="ECO:0000256" key="1">
    <source>
        <dbReference type="SAM" id="Phobius"/>
    </source>
</evidence>
<dbReference type="OrthoDB" id="7876971at2"/>
<keyword evidence="1" id="KW-0812">Transmembrane</keyword>
<keyword evidence="1" id="KW-1133">Transmembrane helix</keyword>
<feature type="transmembrane region" description="Helical" evidence="1">
    <location>
        <begin position="20"/>
        <end position="44"/>
    </location>
</feature>
<dbReference type="Proteomes" id="UP000244446">
    <property type="component" value="Unassembled WGS sequence"/>
</dbReference>
<evidence type="ECO:0000313" key="2">
    <source>
        <dbReference type="EMBL" id="PVA11918.1"/>
    </source>
</evidence>
<sequence length="163" mass="17592">MIFNIWTVSEPMPFSTLPRRWRLICLASLALNLALAGLIAGAVLTRLPHMGGMDHQAGHHARGGPLIAALPEDVRARIEAQLPPRAHGQRRARFEALTAALRAEPFDAGEVRALLRGQRDMGTRRAEAAEAALLDALAGMSAAERAAYADRLGAGLRGRRGRH</sequence>
<dbReference type="EMBL" id="QCYH01000001">
    <property type="protein sequence ID" value="PVA11918.1"/>
    <property type="molecule type" value="Genomic_DNA"/>
</dbReference>
<accession>A0A2T7GC10</accession>
<gene>
    <name evidence="2" type="ORF">DC366_03050</name>
</gene>
<protein>
    <recommendedName>
        <fullName evidence="4">Periplasmic heavy metal sensor</fullName>
    </recommendedName>
</protein>
<organism evidence="2 3">
    <name type="scientific">Pelagivirga sediminicola</name>
    <dbReference type="NCBI Taxonomy" id="2170575"/>
    <lineage>
        <taxon>Bacteria</taxon>
        <taxon>Pseudomonadati</taxon>
        <taxon>Pseudomonadota</taxon>
        <taxon>Alphaproteobacteria</taxon>
        <taxon>Rhodobacterales</taxon>
        <taxon>Paracoccaceae</taxon>
        <taxon>Pelagivirga</taxon>
    </lineage>
</organism>
<evidence type="ECO:0000313" key="3">
    <source>
        <dbReference type="Proteomes" id="UP000244446"/>
    </source>
</evidence>